<organism evidence="1 2">
    <name type="scientific">Meloidogyne enterolobii</name>
    <name type="common">Root-knot nematode worm</name>
    <name type="synonym">Meloidogyne mayaguensis</name>
    <dbReference type="NCBI Taxonomy" id="390850"/>
    <lineage>
        <taxon>Eukaryota</taxon>
        <taxon>Metazoa</taxon>
        <taxon>Ecdysozoa</taxon>
        <taxon>Nematoda</taxon>
        <taxon>Chromadorea</taxon>
        <taxon>Rhabditida</taxon>
        <taxon>Tylenchina</taxon>
        <taxon>Tylenchomorpha</taxon>
        <taxon>Tylenchoidea</taxon>
        <taxon>Meloidogynidae</taxon>
        <taxon>Meloidogyninae</taxon>
        <taxon>Meloidogyne</taxon>
    </lineage>
</organism>
<accession>A0ACB1AGP9</accession>
<protein>
    <submittedName>
        <fullName evidence="1">Uncharacterized protein</fullName>
    </submittedName>
</protein>
<evidence type="ECO:0000313" key="1">
    <source>
        <dbReference type="EMBL" id="CAK5090724.1"/>
    </source>
</evidence>
<sequence>MNIEKKRNIFLENFRRLIKESFFLSQKIRIRYYYMDCLLFYGLKEVIDNSQNPLTRTGKVYKTFPNRKELWYNDASETDENIFVKIFETKAKILIDSETPMAIVELIEEVKNERKVVKEMNDEEFKKKWNEATIDELKYNHDKDVAQKLKVIRSEQAKILKENLKELKVKYEKIEKELKEFKTKRNNLEVSIKLKEKINERDEMSKKIKEIEDKNYKESKVKLNTIENEQKKIWEEKLEKIKFENEQILKESMEIKRKEMLEKYNDFIVELIEMWFRVVFYHVYDKVYENDAKKKITIKIIKESEKGKASTSSNIKTIQDEEDVLYFNKITLIKKTFLPKIYGKENAVKLVKGKKDSVIFVHINGKITKEGKF</sequence>
<name>A0ACB1AGP9_MELEN</name>
<proteinExistence type="predicted"/>
<gene>
    <name evidence="1" type="ORF">MENTE1834_LOCUS38525</name>
</gene>
<dbReference type="EMBL" id="CAVMJV010000083">
    <property type="protein sequence ID" value="CAK5090724.1"/>
    <property type="molecule type" value="Genomic_DNA"/>
</dbReference>
<keyword evidence="2" id="KW-1185">Reference proteome</keyword>
<dbReference type="Proteomes" id="UP001497535">
    <property type="component" value="Unassembled WGS sequence"/>
</dbReference>
<comment type="caution">
    <text evidence="1">The sequence shown here is derived from an EMBL/GenBank/DDBJ whole genome shotgun (WGS) entry which is preliminary data.</text>
</comment>
<reference evidence="1" key="1">
    <citation type="submission" date="2023-11" db="EMBL/GenBank/DDBJ databases">
        <authorList>
            <person name="Poullet M."/>
        </authorList>
    </citation>
    <scope>NUCLEOTIDE SEQUENCE</scope>
    <source>
        <strain evidence="1">E1834</strain>
    </source>
</reference>
<evidence type="ECO:0000313" key="2">
    <source>
        <dbReference type="Proteomes" id="UP001497535"/>
    </source>
</evidence>